<organism evidence="2 3">
    <name type="scientific">Thielaviopsis punctulata</name>
    <dbReference type="NCBI Taxonomy" id="72032"/>
    <lineage>
        <taxon>Eukaryota</taxon>
        <taxon>Fungi</taxon>
        <taxon>Dikarya</taxon>
        <taxon>Ascomycota</taxon>
        <taxon>Pezizomycotina</taxon>
        <taxon>Sordariomycetes</taxon>
        <taxon>Hypocreomycetidae</taxon>
        <taxon>Microascales</taxon>
        <taxon>Ceratocystidaceae</taxon>
        <taxon>Thielaviopsis</taxon>
    </lineage>
</organism>
<feature type="compositionally biased region" description="Polar residues" evidence="1">
    <location>
        <begin position="490"/>
        <end position="514"/>
    </location>
</feature>
<reference evidence="2 3" key="1">
    <citation type="submission" date="2015-03" db="EMBL/GenBank/DDBJ databases">
        <authorList>
            <person name="Radwan O."/>
            <person name="Al-Naeli F.A."/>
            <person name="Rendon G.A."/>
            <person name="Fields C."/>
        </authorList>
    </citation>
    <scope>NUCLEOTIDE SEQUENCE [LARGE SCALE GENOMIC DNA]</scope>
    <source>
        <strain evidence="2">CR-DP1</strain>
    </source>
</reference>
<sequence length="686" mass="76402">MPPIILDDGDDNDNLSPPPSDSMSPPSSYLKAQTPKDSVAADTAASASPPEVISDDEQATGDSHDNGGNAPYTRRKRPSLNEHQNNRSPTDASIPDESIAHHPLRRPGQTNTAKLVLVGYWRASSVPSVDKKHSVVCFIDTRDRLRTRVQTTTRTGQPVAAQYPMPSGGSWVPFEQIVFEDHLVGLDQAQIKEYVKIRTETMDDLGSSSDPVVAERQAVQEAIRRVKHSNQIDPGVPIAYGSETPNQSFGAYAIAKRRRTDHGYVSLANSENNTHVGPIPFTSVGIAQNLQPLDPLPGTRPTRILIGYWHGSSETEERDRHAVYGILGQNDMFRVKVVRETRDGRFVDGNFPSGAGALWIHYEEVILEPHIMGMSRHEVKEYCRVRQWQIDHGENDEERPTNESFAVQEAQARVAHGFRTGQIVMMTKPPDDKVNLVPQISSGTQQYHELRPAPPATASHEDARRNSTGRRSLPDSRVSTFRAINDHSSAEPSHQIPTNMTNAPVYNGQGSAPNSTPNANVTNIASQAFAAVNIGPGISHAMPAPVTATIQPPGNGVRMRFHDTPSKVPLRHLDSWSHKDMNRQQTEQERQRIAGQERQRTIEFERQRTVELERRRTAEIERQRSADIDRQRSTINSEDAIIYAGVKYEKKKAGPFKDRHVSQGTIISINGEDYVEYRVLTKPTFF</sequence>
<proteinExistence type="predicted"/>
<comment type="caution">
    <text evidence="2">The sequence shown here is derived from an EMBL/GenBank/DDBJ whole genome shotgun (WGS) entry which is preliminary data.</text>
</comment>
<evidence type="ECO:0000313" key="2">
    <source>
        <dbReference type="EMBL" id="KKA28882.1"/>
    </source>
</evidence>
<evidence type="ECO:0000256" key="1">
    <source>
        <dbReference type="SAM" id="MobiDB-lite"/>
    </source>
</evidence>
<feature type="compositionally biased region" description="Polar residues" evidence="1">
    <location>
        <begin position="81"/>
        <end position="91"/>
    </location>
</feature>
<keyword evidence="3" id="KW-1185">Reference proteome</keyword>
<protein>
    <submittedName>
        <fullName evidence="2">Uncharacterized protein</fullName>
    </submittedName>
</protein>
<feature type="region of interest" description="Disordered" evidence="1">
    <location>
        <begin position="445"/>
        <end position="514"/>
    </location>
</feature>
<name>A0A0F4ZEF0_9PEZI</name>
<dbReference type="AlphaFoldDB" id="A0A0F4ZEF0"/>
<accession>A0A0F4ZEF0</accession>
<dbReference type="OrthoDB" id="5235778at2759"/>
<feature type="compositionally biased region" description="Low complexity" evidence="1">
    <location>
        <begin position="37"/>
        <end position="48"/>
    </location>
</feature>
<dbReference type="EMBL" id="LAEV01001117">
    <property type="protein sequence ID" value="KKA28882.1"/>
    <property type="molecule type" value="Genomic_DNA"/>
</dbReference>
<evidence type="ECO:0000313" key="3">
    <source>
        <dbReference type="Proteomes" id="UP000033483"/>
    </source>
</evidence>
<gene>
    <name evidence="2" type="ORF">TD95_000251</name>
</gene>
<dbReference type="Proteomes" id="UP000033483">
    <property type="component" value="Unassembled WGS sequence"/>
</dbReference>
<feature type="region of interest" description="Disordered" evidence="1">
    <location>
        <begin position="1"/>
        <end position="107"/>
    </location>
</feature>